<keyword evidence="7" id="KW-1185">Reference proteome</keyword>
<dbReference type="InterPro" id="IPR042862">
    <property type="entry name" value="RNF32"/>
</dbReference>
<evidence type="ECO:0000256" key="4">
    <source>
        <dbReference type="PROSITE-ProRule" id="PRU00175"/>
    </source>
</evidence>
<dbReference type="InterPro" id="IPR000048">
    <property type="entry name" value="IQ_motif_EF-hand-BS"/>
</dbReference>
<dbReference type="InterPro" id="IPR013083">
    <property type="entry name" value="Znf_RING/FYVE/PHD"/>
</dbReference>
<dbReference type="SUPFAM" id="SSF57850">
    <property type="entry name" value="RING/U-box"/>
    <property type="match status" value="2"/>
</dbReference>
<dbReference type="Proteomes" id="UP001642483">
    <property type="component" value="Unassembled WGS sequence"/>
</dbReference>
<evidence type="ECO:0000313" key="6">
    <source>
        <dbReference type="EMBL" id="CAK8671854.1"/>
    </source>
</evidence>
<reference evidence="6 7" key="1">
    <citation type="submission" date="2024-02" db="EMBL/GenBank/DDBJ databases">
        <authorList>
            <person name="Daric V."/>
            <person name="Darras S."/>
        </authorList>
    </citation>
    <scope>NUCLEOTIDE SEQUENCE [LARGE SCALE GENOMIC DNA]</scope>
</reference>
<protein>
    <recommendedName>
        <fullName evidence="5">RING-type domain-containing protein</fullName>
    </recommendedName>
</protein>
<dbReference type="PROSITE" id="PS50096">
    <property type="entry name" value="IQ"/>
    <property type="match status" value="1"/>
</dbReference>
<keyword evidence="2 4" id="KW-0863">Zinc-finger</keyword>
<proteinExistence type="predicted"/>
<dbReference type="CDD" id="cd23767">
    <property type="entry name" value="IQCD"/>
    <property type="match status" value="1"/>
</dbReference>
<keyword evidence="3" id="KW-0862">Zinc</keyword>
<dbReference type="InterPro" id="IPR001841">
    <property type="entry name" value="Znf_RING"/>
</dbReference>
<dbReference type="PANTHER" id="PTHR14991:SF0">
    <property type="entry name" value="RING FINGER PROTEIN 32"/>
    <property type="match status" value="1"/>
</dbReference>
<dbReference type="SMART" id="SM00015">
    <property type="entry name" value="IQ"/>
    <property type="match status" value="1"/>
</dbReference>
<dbReference type="PANTHER" id="PTHR14991">
    <property type="entry name" value="RING FINGER PROTEIN 32"/>
    <property type="match status" value="1"/>
</dbReference>
<dbReference type="SMART" id="SM00184">
    <property type="entry name" value="RING"/>
    <property type="match status" value="2"/>
</dbReference>
<name>A0ABP0F0C0_CLALP</name>
<accession>A0ABP0F0C0</accession>
<evidence type="ECO:0000259" key="5">
    <source>
        <dbReference type="PROSITE" id="PS50089"/>
    </source>
</evidence>
<evidence type="ECO:0000313" key="7">
    <source>
        <dbReference type="Proteomes" id="UP001642483"/>
    </source>
</evidence>
<keyword evidence="1" id="KW-0479">Metal-binding</keyword>
<feature type="domain" description="RING-type" evidence="5">
    <location>
        <begin position="142"/>
        <end position="184"/>
    </location>
</feature>
<sequence length="402" mass="46239">MEKNTKEMNISSTTLAAVALQDHLLQDLQLGDLSLADPFNTKKHSLSQKLRFQEKQRKNALKNIKATVNTGLKKKKSNGKQIITACSEEKEYVLDPHPKPLSLAQKIGLVPCNKDQKQLLTEAEWSNLKQTSTNRDDFKNPCAICKDEFRLEHQVLLSCSHVFHKVCLQAFERFTGRKSCPMCRHNSYQTRVVHDGTKIYKHKSAARIQAFWRGYVVRKWYKHLRKTVPPKDPNLRKTFYQDKLSEITDRLVAMTSTDYIDRFLSNIDQSVFESRNVFQYFDKNLLNHLSDLDWREIEMRAFERGATECPICLRCFSLDTKLAGENPHCQTERNSKGDFLALLSCSHVFHAECLNALEIFSLDDNPVYSHEDMIDAAGLLSPSIGHKCPVCRSLYSKHIVSV</sequence>
<dbReference type="Pfam" id="PF00612">
    <property type="entry name" value="IQ"/>
    <property type="match status" value="1"/>
</dbReference>
<evidence type="ECO:0000256" key="3">
    <source>
        <dbReference type="ARBA" id="ARBA00022833"/>
    </source>
</evidence>
<dbReference type="PROSITE" id="PS50089">
    <property type="entry name" value="ZF_RING_2"/>
    <property type="match status" value="2"/>
</dbReference>
<dbReference type="Gene3D" id="3.30.40.10">
    <property type="entry name" value="Zinc/RING finger domain, C3HC4 (zinc finger)"/>
    <property type="match status" value="2"/>
</dbReference>
<dbReference type="CDD" id="cd16677">
    <property type="entry name" value="RING-H2_RNF32_rpt1"/>
    <property type="match status" value="1"/>
</dbReference>
<comment type="caution">
    <text evidence="6">The sequence shown here is derived from an EMBL/GenBank/DDBJ whole genome shotgun (WGS) entry which is preliminary data.</text>
</comment>
<gene>
    <name evidence="6" type="ORF">CVLEPA_LOCUS886</name>
</gene>
<feature type="domain" description="RING-type" evidence="5">
    <location>
        <begin position="309"/>
        <end position="392"/>
    </location>
</feature>
<dbReference type="EMBL" id="CAWYQH010000001">
    <property type="protein sequence ID" value="CAK8671854.1"/>
    <property type="molecule type" value="Genomic_DNA"/>
</dbReference>
<dbReference type="Pfam" id="PF13639">
    <property type="entry name" value="zf-RING_2"/>
    <property type="match status" value="1"/>
</dbReference>
<evidence type="ECO:0000256" key="2">
    <source>
        <dbReference type="ARBA" id="ARBA00022771"/>
    </source>
</evidence>
<organism evidence="6 7">
    <name type="scientific">Clavelina lepadiformis</name>
    <name type="common">Light-bulb sea squirt</name>
    <name type="synonym">Ascidia lepadiformis</name>
    <dbReference type="NCBI Taxonomy" id="159417"/>
    <lineage>
        <taxon>Eukaryota</taxon>
        <taxon>Metazoa</taxon>
        <taxon>Chordata</taxon>
        <taxon>Tunicata</taxon>
        <taxon>Ascidiacea</taxon>
        <taxon>Aplousobranchia</taxon>
        <taxon>Clavelinidae</taxon>
        <taxon>Clavelina</taxon>
    </lineage>
</organism>
<evidence type="ECO:0000256" key="1">
    <source>
        <dbReference type="ARBA" id="ARBA00022723"/>
    </source>
</evidence>